<protein>
    <submittedName>
        <fullName evidence="2">ABC-type uncharacterized transport system</fullName>
    </submittedName>
</protein>
<accession>J9H1F1</accession>
<dbReference type="InterPro" id="IPR019196">
    <property type="entry name" value="ABC_transp_unknown"/>
</dbReference>
<feature type="domain" description="ABC-type uncharacterised transport system" evidence="1">
    <location>
        <begin position="87"/>
        <end position="195"/>
    </location>
</feature>
<gene>
    <name evidence="2" type="ORF">EVA_04648</name>
</gene>
<evidence type="ECO:0000313" key="2">
    <source>
        <dbReference type="EMBL" id="EJX07240.1"/>
    </source>
</evidence>
<reference evidence="2" key="1">
    <citation type="journal article" date="2012" name="PLoS ONE">
        <title>Gene sets for utilization of primary and secondary nutrition supplies in the distal gut of endangered iberian lynx.</title>
        <authorList>
            <person name="Alcaide M."/>
            <person name="Messina E."/>
            <person name="Richter M."/>
            <person name="Bargiela R."/>
            <person name="Peplies J."/>
            <person name="Huws S.A."/>
            <person name="Newbold C.J."/>
            <person name="Golyshin P.N."/>
            <person name="Simon M.A."/>
            <person name="Lopez G."/>
            <person name="Yakimov M.M."/>
            <person name="Ferrer M."/>
        </authorList>
    </citation>
    <scope>NUCLEOTIDE SEQUENCE</scope>
</reference>
<dbReference type="Pfam" id="PF09822">
    <property type="entry name" value="ABC_transp_aux"/>
    <property type="match status" value="1"/>
</dbReference>
<dbReference type="InterPro" id="IPR029062">
    <property type="entry name" value="Class_I_gatase-like"/>
</dbReference>
<dbReference type="AlphaFoldDB" id="J9H1F1"/>
<organism evidence="2">
    <name type="scientific">gut metagenome</name>
    <dbReference type="NCBI Taxonomy" id="749906"/>
    <lineage>
        <taxon>unclassified sequences</taxon>
        <taxon>metagenomes</taxon>
        <taxon>organismal metagenomes</taxon>
    </lineage>
</organism>
<dbReference type="SUPFAM" id="SSF52317">
    <property type="entry name" value="Class I glutamine amidotransferase-like"/>
    <property type="match status" value="1"/>
</dbReference>
<name>J9H1F1_9ZZZZ</name>
<comment type="caution">
    <text evidence="2">The sequence shown here is derived from an EMBL/GenBank/DDBJ whole genome shotgun (WGS) entry which is preliminary data.</text>
</comment>
<proteinExistence type="predicted"/>
<sequence>MTACLTMCPSSKKNPDAYPTFAEKYTDEDVQNNSLVVECGERSRFISLFDIYLNENGMDPQYTGITSFDGEGAITSAIDYVVNEEQPVMYVLEGHGEAELPKPFNEQIRKSNIETRSFSLLSADAVPKDAACLMIHAPSSDFSLEEVEMLRGYVADGGKLFVAVGPVVDGSLPNIYSLLSDYGVETTEGVVVEQDRGFYAFREPFALLPTMSTGELTDPLLEEHYLPILPIAQGLTIAKVPGNAEVTPLLTTSPTSFSKAAGYKLTTYDKEEGDSDGPFTVAVDIQKYE</sequence>
<dbReference type="EMBL" id="AMCI01000930">
    <property type="protein sequence ID" value="EJX07240.1"/>
    <property type="molecule type" value="Genomic_DNA"/>
</dbReference>
<evidence type="ECO:0000259" key="1">
    <source>
        <dbReference type="Pfam" id="PF09822"/>
    </source>
</evidence>